<evidence type="ECO:0000256" key="14">
    <source>
        <dbReference type="ARBA" id="ARBA00025153"/>
    </source>
</evidence>
<feature type="binding site" evidence="17">
    <location>
        <position position="435"/>
    </location>
    <ligand>
        <name>AMP</name>
        <dbReference type="ChEBI" id="CHEBI:456215"/>
    </ligand>
</feature>
<evidence type="ECO:0000256" key="9">
    <source>
        <dbReference type="ARBA" id="ARBA00022958"/>
    </source>
</evidence>
<dbReference type="InterPro" id="IPR036652">
    <property type="entry name" value="YjeF_N_dom_sf"/>
</dbReference>
<feature type="binding site" evidence="18">
    <location>
        <position position="156"/>
    </location>
    <ligand>
        <name>K(+)</name>
        <dbReference type="ChEBI" id="CHEBI:29103"/>
    </ligand>
</feature>
<dbReference type="EC" id="4.2.1.136" evidence="19"/>
<comment type="function">
    <text evidence="17">Catalyzes the dehydration of the S-form of NAD(P)HX at the expense of ADP, which is converted to AMP. Together with NAD(P)HX epimerase, which catalyzes the epimerization of the S- and R-forms, the enzyme allows the repair of both epimers of NAD(P)HX, a damaged form of NAD(P)H that is a result of enzymatic or heat-dependent hydration.</text>
</comment>
<comment type="catalytic activity">
    <reaction evidence="2 18 19">
        <text>(6R)-NADPHX = (6S)-NADPHX</text>
        <dbReference type="Rhea" id="RHEA:32227"/>
        <dbReference type="ChEBI" id="CHEBI:64076"/>
        <dbReference type="ChEBI" id="CHEBI:64077"/>
        <dbReference type="EC" id="5.1.99.6"/>
    </reaction>
</comment>
<evidence type="ECO:0000256" key="18">
    <source>
        <dbReference type="HAMAP-Rule" id="MF_01966"/>
    </source>
</evidence>
<evidence type="ECO:0000256" key="11">
    <source>
        <dbReference type="ARBA" id="ARBA00023235"/>
    </source>
</evidence>
<dbReference type="InterPro" id="IPR029056">
    <property type="entry name" value="Ribokinase-like"/>
</dbReference>
<dbReference type="PROSITE" id="PS51385">
    <property type="entry name" value="YJEF_N"/>
    <property type="match status" value="1"/>
</dbReference>
<dbReference type="Proteomes" id="UP000631576">
    <property type="component" value="Unassembled WGS sequence"/>
</dbReference>
<evidence type="ECO:0000256" key="3">
    <source>
        <dbReference type="ARBA" id="ARBA00006001"/>
    </source>
</evidence>
<feature type="binding site" evidence="17">
    <location>
        <position position="255"/>
    </location>
    <ligand>
        <name>(6S)-NADPHX</name>
        <dbReference type="ChEBI" id="CHEBI:64076"/>
    </ligand>
</feature>
<comment type="similarity">
    <text evidence="3 19">In the N-terminal section; belongs to the NnrE/AIBP family.</text>
</comment>
<comment type="similarity">
    <text evidence="4 19">In the C-terminal section; belongs to the NnrD/CARKD family.</text>
</comment>
<keyword evidence="13" id="KW-0511">Multifunctional enzyme</keyword>
<comment type="cofactor">
    <cofactor evidence="18 19">
        <name>K(+)</name>
        <dbReference type="ChEBI" id="CHEBI:29103"/>
    </cofactor>
    <text evidence="18 19">Binds 1 potassium ion per subunit.</text>
</comment>
<evidence type="ECO:0000256" key="4">
    <source>
        <dbReference type="ARBA" id="ARBA00009524"/>
    </source>
</evidence>
<comment type="catalytic activity">
    <reaction evidence="1 18 19">
        <text>(6R)-NADHX = (6S)-NADHX</text>
        <dbReference type="Rhea" id="RHEA:32215"/>
        <dbReference type="ChEBI" id="CHEBI:64074"/>
        <dbReference type="ChEBI" id="CHEBI:64075"/>
        <dbReference type="EC" id="5.1.99.6"/>
    </reaction>
</comment>
<comment type="similarity">
    <text evidence="18">Belongs to the NnrE/AIBP family.</text>
</comment>
<dbReference type="RefSeq" id="WP_186864899.1">
    <property type="nucleotide sequence ID" value="NZ_JACOPE010000001.1"/>
</dbReference>
<feature type="binding site" evidence="18">
    <location>
        <position position="59"/>
    </location>
    <ligand>
        <name>K(+)</name>
        <dbReference type="ChEBI" id="CHEBI:29103"/>
    </ligand>
</feature>
<feature type="binding site" evidence="17">
    <location>
        <position position="369"/>
    </location>
    <ligand>
        <name>(6S)-NADPHX</name>
        <dbReference type="ChEBI" id="CHEBI:64076"/>
    </ligand>
</feature>
<keyword evidence="8 17" id="KW-0521">NADP</keyword>
<name>A0ABR7G756_9FIRM</name>
<feature type="binding site" evidence="17">
    <location>
        <position position="318"/>
    </location>
    <ligand>
        <name>(6S)-NADPHX</name>
        <dbReference type="ChEBI" id="CHEBI:64076"/>
    </ligand>
</feature>
<dbReference type="EC" id="5.1.99.6" evidence="19"/>
<comment type="function">
    <text evidence="14 19">Bifunctional enzyme that catalyzes the epimerization of the S- and R-forms of NAD(P)HX and the dehydration of the S-form of NAD(P)HX at the expense of ADP, which is converted to AMP. This allows the repair of both epimers of NAD(P)HX, a damaged form of NAD(P)H that is a result of enzymatic or heat-dependent hydration.</text>
</comment>
<dbReference type="PANTHER" id="PTHR12592">
    <property type="entry name" value="ATP-DEPENDENT (S)-NAD(P)H-HYDRATE DEHYDRATASE FAMILY MEMBER"/>
    <property type="match status" value="1"/>
</dbReference>
<dbReference type="PANTHER" id="PTHR12592:SF0">
    <property type="entry name" value="ATP-DEPENDENT (S)-NAD(P)H-HYDRATE DEHYDRATASE"/>
    <property type="match status" value="1"/>
</dbReference>
<comment type="cofactor">
    <cofactor evidence="17">
        <name>Mg(2+)</name>
        <dbReference type="ChEBI" id="CHEBI:18420"/>
    </cofactor>
</comment>
<evidence type="ECO:0000256" key="16">
    <source>
        <dbReference type="ARBA" id="ARBA00049209"/>
    </source>
</evidence>
<dbReference type="HAMAP" id="MF_01966">
    <property type="entry name" value="NADHX_epimerase"/>
    <property type="match status" value="1"/>
</dbReference>
<accession>A0ABR7G756</accession>
<feature type="binding site" evidence="18">
    <location>
        <position position="135"/>
    </location>
    <ligand>
        <name>(6S)-NADPHX</name>
        <dbReference type="ChEBI" id="CHEBI:64076"/>
    </ligand>
</feature>
<keyword evidence="9 18" id="KW-0630">Potassium</keyword>
<evidence type="ECO:0000256" key="10">
    <source>
        <dbReference type="ARBA" id="ARBA00023027"/>
    </source>
</evidence>
<gene>
    <name evidence="18" type="primary">nnrE</name>
    <name evidence="17" type="synonym">nnrD</name>
    <name evidence="22" type="ORF">H8S40_06765</name>
</gene>
<evidence type="ECO:0000256" key="19">
    <source>
        <dbReference type="PIRNR" id="PIRNR017184"/>
    </source>
</evidence>
<evidence type="ECO:0000256" key="2">
    <source>
        <dbReference type="ARBA" id="ARBA00000909"/>
    </source>
</evidence>
<keyword evidence="12 17" id="KW-0456">Lyase</keyword>
<dbReference type="Pfam" id="PF03853">
    <property type="entry name" value="YjeF_N"/>
    <property type="match status" value="1"/>
</dbReference>
<evidence type="ECO:0000259" key="21">
    <source>
        <dbReference type="PROSITE" id="PS51385"/>
    </source>
</evidence>
<feature type="binding site" evidence="17">
    <location>
        <position position="436"/>
    </location>
    <ligand>
        <name>(6S)-NADPHX</name>
        <dbReference type="ChEBI" id="CHEBI:64076"/>
    </ligand>
</feature>
<protein>
    <recommendedName>
        <fullName evidence="19">Bifunctional NAD(P)H-hydrate repair enzyme</fullName>
    </recommendedName>
    <alternativeName>
        <fullName evidence="19">Nicotinamide nucleotide repair protein</fullName>
    </alternativeName>
    <domain>
        <recommendedName>
            <fullName evidence="19">ADP-dependent (S)-NAD(P)H-hydrate dehydratase</fullName>
            <ecNumber evidence="19">4.2.1.136</ecNumber>
        </recommendedName>
        <alternativeName>
            <fullName evidence="19">ADP-dependent NAD(P)HX dehydratase</fullName>
        </alternativeName>
    </domain>
    <domain>
        <recommendedName>
            <fullName evidence="19">NAD(P)H-hydrate epimerase</fullName>
            <ecNumber evidence="19">5.1.99.6</ecNumber>
        </recommendedName>
    </domain>
</protein>
<comment type="similarity">
    <text evidence="17">Belongs to the NnrD/CARKD family.</text>
</comment>
<dbReference type="NCBIfam" id="TIGR00196">
    <property type="entry name" value="yjeF_cterm"/>
    <property type="match status" value="1"/>
</dbReference>
<dbReference type="SUPFAM" id="SSF53613">
    <property type="entry name" value="Ribokinase-like"/>
    <property type="match status" value="1"/>
</dbReference>
<dbReference type="Pfam" id="PF01256">
    <property type="entry name" value="Carb_kinase"/>
    <property type="match status" value="1"/>
</dbReference>
<dbReference type="Gene3D" id="3.40.1190.20">
    <property type="match status" value="1"/>
</dbReference>
<evidence type="ECO:0000256" key="13">
    <source>
        <dbReference type="ARBA" id="ARBA00023268"/>
    </source>
</evidence>
<evidence type="ECO:0000256" key="15">
    <source>
        <dbReference type="ARBA" id="ARBA00048238"/>
    </source>
</evidence>
<feature type="binding site" evidence="18">
    <location>
        <position position="120"/>
    </location>
    <ligand>
        <name>K(+)</name>
        <dbReference type="ChEBI" id="CHEBI:29103"/>
    </ligand>
</feature>
<proteinExistence type="inferred from homology"/>
<organism evidence="22 23">
    <name type="scientific">Ruminococcus hominis</name>
    <dbReference type="NCBI Taxonomy" id="2763065"/>
    <lineage>
        <taxon>Bacteria</taxon>
        <taxon>Bacillati</taxon>
        <taxon>Bacillota</taxon>
        <taxon>Clostridia</taxon>
        <taxon>Eubacteriales</taxon>
        <taxon>Oscillospiraceae</taxon>
        <taxon>Ruminococcus</taxon>
    </lineage>
</organism>
<keyword evidence="11 18" id="KW-0413">Isomerase</keyword>
<comment type="caution">
    <text evidence="22">The sequence shown here is derived from an EMBL/GenBank/DDBJ whole genome shotgun (WGS) entry which is preliminary data.</text>
</comment>
<comment type="function">
    <text evidence="18">Catalyzes the epimerization of the S- and R-forms of NAD(P)HX, a damaged form of NAD(P)H that is a result of enzymatic or heat-dependent hydration. This is a prerequisite for the S-specific NAD(P)H-hydrate dehydratase to allow the repair of both epimers of NAD(P)HX.</text>
</comment>
<feature type="domain" description="YjeF C-terminal" evidence="20">
    <location>
        <begin position="220"/>
        <end position="495"/>
    </location>
</feature>
<evidence type="ECO:0000256" key="17">
    <source>
        <dbReference type="HAMAP-Rule" id="MF_01965"/>
    </source>
</evidence>
<keyword evidence="7 17" id="KW-0067">ATP-binding</keyword>
<comment type="subunit">
    <text evidence="17">Homotetramer.</text>
</comment>
<comment type="catalytic activity">
    <reaction evidence="16 17 19">
        <text>(6S)-NADPHX + ADP = AMP + phosphate + NADPH + H(+)</text>
        <dbReference type="Rhea" id="RHEA:32235"/>
        <dbReference type="ChEBI" id="CHEBI:15378"/>
        <dbReference type="ChEBI" id="CHEBI:43474"/>
        <dbReference type="ChEBI" id="CHEBI:57783"/>
        <dbReference type="ChEBI" id="CHEBI:64076"/>
        <dbReference type="ChEBI" id="CHEBI:456215"/>
        <dbReference type="ChEBI" id="CHEBI:456216"/>
        <dbReference type="EC" id="4.2.1.136"/>
    </reaction>
</comment>
<feature type="binding site" evidence="18">
    <location>
        <begin position="124"/>
        <end position="130"/>
    </location>
    <ligand>
        <name>(6S)-NADPHX</name>
        <dbReference type="ChEBI" id="CHEBI:64076"/>
    </ligand>
</feature>
<evidence type="ECO:0000256" key="1">
    <source>
        <dbReference type="ARBA" id="ARBA00000013"/>
    </source>
</evidence>
<evidence type="ECO:0000313" key="22">
    <source>
        <dbReference type="EMBL" id="MBC5683270.1"/>
    </source>
</evidence>
<reference evidence="22 23" key="1">
    <citation type="submission" date="2020-08" db="EMBL/GenBank/DDBJ databases">
        <title>Genome public.</title>
        <authorList>
            <person name="Liu C."/>
            <person name="Sun Q."/>
        </authorList>
    </citation>
    <scope>NUCLEOTIDE SEQUENCE [LARGE SCALE GENOMIC DNA]</scope>
    <source>
        <strain evidence="22 23">NSJ-13</strain>
    </source>
</reference>
<evidence type="ECO:0000256" key="8">
    <source>
        <dbReference type="ARBA" id="ARBA00022857"/>
    </source>
</evidence>
<dbReference type="InterPro" id="IPR017953">
    <property type="entry name" value="Carbohydrate_kinase_pred_CS"/>
</dbReference>
<sequence>MRYLPTGNWMQKADAHTIHEIGIPSLVLMERAALGIAEVIKSKVQKNKKILIVCGSGNNGGDGFAIARLLHDENYSVGIAFVGKTESMSDECKQQYCICKNIGISIETEIPDEEYGVIVDAIFGVGLCREISGKYASVIECLNAMKGYKVAVDIPSGVNSLDGKILGIAFKADLTVSVQCEKLGTVLYPGKDFAGEVVVKSIGINTELYQNNIEICYTLEQDDLCTCLPKRVANSHKGTYGKVLMITGSKGMAGAAYLSAKAAYVSGAGLVQIYTAKENRSILQQLLPEAIISTYTEYSEEELKQLLNWADVVCIGCGLGQEKTADKLLQGVFQFCKVPCIIDADGINLLSEKMELLEESTFPIALTPHMKEMTRLLKCSVAKLNADRMNILTDFVKRYPVVCALKDARTLVAKENHPLFVNTAGNSAMAKAGSGDVLAGVITGLTAQHMNLYDSVVSGVYLHANGGDYAKKSCGVYSVLAEDLISGIKDVLKQVEQ</sequence>
<dbReference type="PROSITE" id="PS51383">
    <property type="entry name" value="YJEF_C_3"/>
    <property type="match status" value="1"/>
</dbReference>
<evidence type="ECO:0000313" key="23">
    <source>
        <dbReference type="Proteomes" id="UP000631576"/>
    </source>
</evidence>
<feature type="binding site" evidence="18">
    <location>
        <begin position="58"/>
        <end position="62"/>
    </location>
    <ligand>
        <name>(6S)-NADPHX</name>
        <dbReference type="ChEBI" id="CHEBI:64076"/>
    </ligand>
</feature>
<keyword evidence="5 18" id="KW-0479">Metal-binding</keyword>
<keyword evidence="10 17" id="KW-0520">NAD</keyword>
<evidence type="ECO:0000259" key="20">
    <source>
        <dbReference type="PROSITE" id="PS51383"/>
    </source>
</evidence>
<evidence type="ECO:0000256" key="6">
    <source>
        <dbReference type="ARBA" id="ARBA00022741"/>
    </source>
</evidence>
<dbReference type="HAMAP" id="MF_01965">
    <property type="entry name" value="NADHX_dehydratase"/>
    <property type="match status" value="1"/>
</dbReference>
<dbReference type="PIRSF" id="PIRSF017184">
    <property type="entry name" value="Nnr"/>
    <property type="match status" value="1"/>
</dbReference>
<comment type="catalytic activity">
    <reaction evidence="15 17 19">
        <text>(6S)-NADHX + ADP = AMP + phosphate + NADH + H(+)</text>
        <dbReference type="Rhea" id="RHEA:32223"/>
        <dbReference type="ChEBI" id="CHEBI:15378"/>
        <dbReference type="ChEBI" id="CHEBI:43474"/>
        <dbReference type="ChEBI" id="CHEBI:57945"/>
        <dbReference type="ChEBI" id="CHEBI:64074"/>
        <dbReference type="ChEBI" id="CHEBI:456215"/>
        <dbReference type="ChEBI" id="CHEBI:456216"/>
        <dbReference type="EC" id="4.2.1.136"/>
    </reaction>
</comment>
<dbReference type="InterPro" id="IPR000631">
    <property type="entry name" value="CARKD"/>
</dbReference>
<dbReference type="NCBIfam" id="TIGR00197">
    <property type="entry name" value="yjeF_nterm"/>
    <property type="match status" value="1"/>
</dbReference>
<evidence type="ECO:0000256" key="5">
    <source>
        <dbReference type="ARBA" id="ARBA00022723"/>
    </source>
</evidence>
<feature type="domain" description="YjeF N-terminal" evidence="21">
    <location>
        <begin position="10"/>
        <end position="210"/>
    </location>
</feature>
<feature type="binding site" evidence="17">
    <location>
        <begin position="406"/>
        <end position="410"/>
    </location>
    <ligand>
        <name>AMP</name>
        <dbReference type="ChEBI" id="CHEBI:456215"/>
    </ligand>
</feature>
<dbReference type="EMBL" id="JACOPE010000001">
    <property type="protein sequence ID" value="MBC5683270.1"/>
    <property type="molecule type" value="Genomic_DNA"/>
</dbReference>
<dbReference type="InterPro" id="IPR030677">
    <property type="entry name" value="Nnr"/>
</dbReference>
<dbReference type="CDD" id="cd01171">
    <property type="entry name" value="YXKO-related"/>
    <property type="match status" value="1"/>
</dbReference>
<dbReference type="Gene3D" id="3.40.50.10260">
    <property type="entry name" value="YjeF N-terminal domain"/>
    <property type="match status" value="1"/>
</dbReference>
<dbReference type="PROSITE" id="PS01050">
    <property type="entry name" value="YJEF_C_2"/>
    <property type="match status" value="1"/>
</dbReference>
<evidence type="ECO:0000256" key="7">
    <source>
        <dbReference type="ARBA" id="ARBA00022840"/>
    </source>
</evidence>
<dbReference type="SUPFAM" id="SSF64153">
    <property type="entry name" value="YjeF N-terminal domain-like"/>
    <property type="match status" value="1"/>
</dbReference>
<feature type="binding site" evidence="18">
    <location>
        <position position="153"/>
    </location>
    <ligand>
        <name>(6S)-NADPHX</name>
        <dbReference type="ChEBI" id="CHEBI:64076"/>
    </ligand>
</feature>
<evidence type="ECO:0000256" key="12">
    <source>
        <dbReference type="ARBA" id="ARBA00023239"/>
    </source>
</evidence>
<dbReference type="InterPro" id="IPR004443">
    <property type="entry name" value="YjeF_N_dom"/>
</dbReference>
<keyword evidence="23" id="KW-1185">Reference proteome</keyword>
<keyword evidence="6 17" id="KW-0547">Nucleotide-binding</keyword>